<dbReference type="EMBL" id="OY731403">
    <property type="protein sequence ID" value="CAJ1963336.1"/>
    <property type="molecule type" value="Genomic_DNA"/>
</dbReference>
<protein>
    <submittedName>
        <fullName evidence="2">Uncharacterized protein</fullName>
    </submittedName>
</protein>
<dbReference type="Gramene" id="rna-AYBTSS11_LOCUS19719">
    <property type="protein sequence ID" value="CAJ1963336.1"/>
    <property type="gene ID" value="gene-AYBTSS11_LOCUS19719"/>
</dbReference>
<evidence type="ECO:0000313" key="3">
    <source>
        <dbReference type="Proteomes" id="UP001189624"/>
    </source>
</evidence>
<proteinExistence type="predicted"/>
<sequence length="82" mass="9310">MLVGDRRSGKIVHVSGSENHKLSREEIVTSTKQIKDPQQRMMKWHTMTTVTNNDGVARATTTRKNSSSDRKIRSQMSKNRGP</sequence>
<feature type="region of interest" description="Disordered" evidence="1">
    <location>
        <begin position="53"/>
        <end position="82"/>
    </location>
</feature>
<accession>A0AA86VPD1</accession>
<evidence type="ECO:0000256" key="1">
    <source>
        <dbReference type="SAM" id="MobiDB-lite"/>
    </source>
</evidence>
<feature type="compositionally biased region" description="Polar residues" evidence="1">
    <location>
        <begin position="53"/>
        <end position="65"/>
    </location>
</feature>
<dbReference type="Proteomes" id="UP001189624">
    <property type="component" value="Chromosome 6"/>
</dbReference>
<name>A0AA86VPD1_9FABA</name>
<keyword evidence="3" id="KW-1185">Reference proteome</keyword>
<gene>
    <name evidence="2" type="ORF">AYBTSS11_LOCUS19719</name>
</gene>
<organism evidence="2 3">
    <name type="scientific">Sphenostylis stenocarpa</name>
    <dbReference type="NCBI Taxonomy" id="92480"/>
    <lineage>
        <taxon>Eukaryota</taxon>
        <taxon>Viridiplantae</taxon>
        <taxon>Streptophyta</taxon>
        <taxon>Embryophyta</taxon>
        <taxon>Tracheophyta</taxon>
        <taxon>Spermatophyta</taxon>
        <taxon>Magnoliopsida</taxon>
        <taxon>eudicotyledons</taxon>
        <taxon>Gunneridae</taxon>
        <taxon>Pentapetalae</taxon>
        <taxon>rosids</taxon>
        <taxon>fabids</taxon>
        <taxon>Fabales</taxon>
        <taxon>Fabaceae</taxon>
        <taxon>Papilionoideae</taxon>
        <taxon>50 kb inversion clade</taxon>
        <taxon>NPAAA clade</taxon>
        <taxon>indigoferoid/millettioid clade</taxon>
        <taxon>Phaseoleae</taxon>
        <taxon>Sphenostylis</taxon>
    </lineage>
</organism>
<reference evidence="2" key="1">
    <citation type="submission" date="2023-10" db="EMBL/GenBank/DDBJ databases">
        <authorList>
            <person name="Domelevo Entfellner J.-B."/>
        </authorList>
    </citation>
    <scope>NUCLEOTIDE SEQUENCE</scope>
</reference>
<dbReference type="AlphaFoldDB" id="A0AA86VPD1"/>
<evidence type="ECO:0000313" key="2">
    <source>
        <dbReference type="EMBL" id="CAJ1963336.1"/>
    </source>
</evidence>